<keyword evidence="2" id="KW-1133">Transmembrane helix</keyword>
<keyword evidence="4" id="KW-1185">Reference proteome</keyword>
<keyword evidence="2" id="KW-0472">Membrane</keyword>
<feature type="transmembrane region" description="Helical" evidence="2">
    <location>
        <begin position="73"/>
        <end position="94"/>
    </location>
</feature>
<feature type="transmembrane region" description="Helical" evidence="2">
    <location>
        <begin position="38"/>
        <end position="61"/>
    </location>
</feature>
<feature type="non-terminal residue" evidence="3">
    <location>
        <position position="215"/>
    </location>
</feature>
<organism evidence="3 4">
    <name type="scientific">Elysia chlorotica</name>
    <name type="common">Eastern emerald elysia</name>
    <name type="synonym">Sea slug</name>
    <dbReference type="NCBI Taxonomy" id="188477"/>
    <lineage>
        <taxon>Eukaryota</taxon>
        <taxon>Metazoa</taxon>
        <taxon>Spiralia</taxon>
        <taxon>Lophotrochozoa</taxon>
        <taxon>Mollusca</taxon>
        <taxon>Gastropoda</taxon>
        <taxon>Heterobranchia</taxon>
        <taxon>Euthyneura</taxon>
        <taxon>Panpulmonata</taxon>
        <taxon>Sacoglossa</taxon>
        <taxon>Placobranchoidea</taxon>
        <taxon>Plakobranchidae</taxon>
        <taxon>Elysia</taxon>
    </lineage>
</organism>
<accession>A0A433T429</accession>
<gene>
    <name evidence="3" type="ORF">EGW08_015905</name>
</gene>
<protein>
    <submittedName>
        <fullName evidence="3">Uncharacterized protein</fullName>
    </submittedName>
</protein>
<dbReference type="Proteomes" id="UP000271974">
    <property type="component" value="Unassembled WGS sequence"/>
</dbReference>
<proteinExistence type="predicted"/>
<evidence type="ECO:0000256" key="1">
    <source>
        <dbReference type="SAM" id="MobiDB-lite"/>
    </source>
</evidence>
<name>A0A433T429_ELYCH</name>
<dbReference type="EMBL" id="RQTK01000670">
    <property type="protein sequence ID" value="RUS76343.1"/>
    <property type="molecule type" value="Genomic_DNA"/>
</dbReference>
<keyword evidence="2" id="KW-0812">Transmembrane</keyword>
<dbReference type="OrthoDB" id="10476033at2759"/>
<feature type="non-terminal residue" evidence="3">
    <location>
        <position position="1"/>
    </location>
</feature>
<reference evidence="3 4" key="1">
    <citation type="submission" date="2019-01" db="EMBL/GenBank/DDBJ databases">
        <title>A draft genome assembly of the solar-powered sea slug Elysia chlorotica.</title>
        <authorList>
            <person name="Cai H."/>
            <person name="Li Q."/>
            <person name="Fang X."/>
            <person name="Li J."/>
            <person name="Curtis N.E."/>
            <person name="Altenburger A."/>
            <person name="Shibata T."/>
            <person name="Feng M."/>
            <person name="Maeda T."/>
            <person name="Schwartz J.A."/>
            <person name="Shigenobu S."/>
            <person name="Lundholm N."/>
            <person name="Nishiyama T."/>
            <person name="Yang H."/>
            <person name="Hasebe M."/>
            <person name="Li S."/>
            <person name="Pierce S.K."/>
            <person name="Wang J."/>
        </authorList>
    </citation>
    <scope>NUCLEOTIDE SEQUENCE [LARGE SCALE GENOMIC DNA]</scope>
    <source>
        <strain evidence="3">EC2010</strain>
        <tissue evidence="3">Whole organism of an adult</tissue>
    </source>
</reference>
<comment type="caution">
    <text evidence="3">The sequence shown here is derived from an EMBL/GenBank/DDBJ whole genome shotgun (WGS) entry which is preliminary data.</text>
</comment>
<dbReference type="AlphaFoldDB" id="A0A433T429"/>
<evidence type="ECO:0000256" key="2">
    <source>
        <dbReference type="SAM" id="Phobius"/>
    </source>
</evidence>
<feature type="region of interest" description="Disordered" evidence="1">
    <location>
        <begin position="158"/>
        <end position="215"/>
    </location>
</feature>
<sequence length="215" mass="23660">KSQKISKSVKAVKNFFKQPIRERNLAVVRDIGQTTTEIWITFIFTALVGSFFLGGGIYLIWLGKKDNVVDFVVVGGMGTLIGFCLMCVGMFLFCKPLCLAHRKREQESSQEKLKVCVVRTIAMSEAEYVSKAKAKLLTLQIADSLTNRRPSHVELYGHPIEEGKPGSRIQSASSAATVYDPPPPVALPNKTKEGDGPGSRSPPVILMTETTEDDR</sequence>
<evidence type="ECO:0000313" key="3">
    <source>
        <dbReference type="EMBL" id="RUS76343.1"/>
    </source>
</evidence>
<evidence type="ECO:0000313" key="4">
    <source>
        <dbReference type="Proteomes" id="UP000271974"/>
    </source>
</evidence>